<dbReference type="GO" id="GO:0003735">
    <property type="term" value="F:structural constituent of ribosome"/>
    <property type="evidence" value="ECO:0007669"/>
    <property type="project" value="InterPro"/>
</dbReference>
<dbReference type="PANTHER" id="PTHR45696:SF10">
    <property type="entry name" value="LARGE RIBOSOMAL SUBUNIT PROTEIN P1"/>
    <property type="match status" value="1"/>
</dbReference>
<dbReference type="GO" id="GO:0043021">
    <property type="term" value="F:ribonucleoprotein complex binding"/>
    <property type="evidence" value="ECO:0007669"/>
    <property type="project" value="TreeGrafter"/>
</dbReference>
<proteinExistence type="inferred from homology"/>
<accession>A0A915ZDG7</accession>
<keyword evidence="2" id="KW-0689">Ribosomal protein</keyword>
<dbReference type="GO" id="GO:0030295">
    <property type="term" value="F:protein kinase activator activity"/>
    <property type="evidence" value="ECO:0007669"/>
    <property type="project" value="TreeGrafter"/>
</dbReference>
<evidence type="ECO:0000313" key="5">
    <source>
        <dbReference type="EMBL" id="CAB5371967.1"/>
    </source>
</evidence>
<dbReference type="GO" id="GO:0022625">
    <property type="term" value="C:cytosolic large ribosomal subunit"/>
    <property type="evidence" value="ECO:0007669"/>
    <property type="project" value="TreeGrafter"/>
</dbReference>
<dbReference type="Pfam" id="PF00428">
    <property type="entry name" value="Ribosomal_60s"/>
    <property type="match status" value="1"/>
</dbReference>
<dbReference type="Proteomes" id="UP000684084">
    <property type="component" value="Unassembled WGS sequence"/>
</dbReference>
<feature type="compositionally biased region" description="Low complexity" evidence="4">
    <location>
        <begin position="87"/>
        <end position="102"/>
    </location>
</feature>
<feature type="region of interest" description="Disordered" evidence="4">
    <location>
        <begin position="87"/>
        <end position="130"/>
    </location>
</feature>
<dbReference type="VEuPathDB" id="FungiDB:RhiirFUN_006603"/>
<evidence type="ECO:0000313" key="6">
    <source>
        <dbReference type="Proteomes" id="UP000684084"/>
    </source>
</evidence>
<dbReference type="HAMAP" id="MF_01478">
    <property type="entry name" value="Ribosomal_L12_arch"/>
    <property type="match status" value="1"/>
</dbReference>
<organism evidence="5 6">
    <name type="scientific">Rhizophagus irregularis</name>
    <dbReference type="NCBI Taxonomy" id="588596"/>
    <lineage>
        <taxon>Eukaryota</taxon>
        <taxon>Fungi</taxon>
        <taxon>Fungi incertae sedis</taxon>
        <taxon>Mucoromycota</taxon>
        <taxon>Glomeromycotina</taxon>
        <taxon>Glomeromycetes</taxon>
        <taxon>Glomerales</taxon>
        <taxon>Glomeraceae</taxon>
        <taxon>Rhizophagus</taxon>
    </lineage>
</organism>
<dbReference type="GO" id="GO:0002181">
    <property type="term" value="P:cytoplasmic translation"/>
    <property type="evidence" value="ECO:0007669"/>
    <property type="project" value="TreeGrafter"/>
</dbReference>
<protein>
    <recommendedName>
        <fullName evidence="7">60S acidic ribosomal protein P1</fullName>
    </recommendedName>
</protein>
<dbReference type="PANTHER" id="PTHR45696">
    <property type="entry name" value="60S ACIDIC RIBOSOMAL PROTEIN P1"/>
    <property type="match status" value="1"/>
</dbReference>
<dbReference type="InterPro" id="IPR027534">
    <property type="entry name" value="Ribosomal_P1/P2"/>
</dbReference>
<dbReference type="EMBL" id="CAGKOT010000030">
    <property type="protein sequence ID" value="CAB5371967.1"/>
    <property type="molecule type" value="Genomic_DNA"/>
</dbReference>
<keyword evidence="3" id="KW-0687">Ribonucleoprotein</keyword>
<dbReference type="GO" id="GO:0006414">
    <property type="term" value="P:translational elongation"/>
    <property type="evidence" value="ECO:0007669"/>
    <property type="project" value="InterPro"/>
</dbReference>
<evidence type="ECO:0000256" key="4">
    <source>
        <dbReference type="SAM" id="MobiDB-lite"/>
    </source>
</evidence>
<evidence type="ECO:0000256" key="2">
    <source>
        <dbReference type="ARBA" id="ARBA00022980"/>
    </source>
</evidence>
<dbReference type="OrthoDB" id="2194681at2759"/>
<sequence length="130" mass="13541">MFINSTISLPLYIRAKAYLTMSTSELAIVYSALILADDGIDITADKLQALTKAAGIDVEPVWANLFSKALEGKSVNDLLMNVGSPGAVAPSGGGAAVASGGAAEEKKEEEKPAAEEKEESDEDMGFGLFD</sequence>
<reference evidence="5" key="1">
    <citation type="submission" date="2020-05" db="EMBL/GenBank/DDBJ databases">
        <authorList>
            <person name="Rincon C."/>
            <person name="Sanders R I."/>
            <person name="Robbins C."/>
            <person name="Chaturvedi A."/>
        </authorList>
    </citation>
    <scope>NUCLEOTIDE SEQUENCE</scope>
    <source>
        <strain evidence="5">CHB12</strain>
    </source>
</reference>
<evidence type="ECO:0000256" key="1">
    <source>
        <dbReference type="ARBA" id="ARBA00005436"/>
    </source>
</evidence>
<dbReference type="CDD" id="cd05831">
    <property type="entry name" value="Ribosomal_P1"/>
    <property type="match status" value="1"/>
</dbReference>
<gene>
    <name evidence="5" type="ORF">CHRIB12_LOCUS13307</name>
</gene>
<evidence type="ECO:0008006" key="7">
    <source>
        <dbReference type="Google" id="ProtNLM"/>
    </source>
</evidence>
<comment type="similarity">
    <text evidence="1">Belongs to the eukaryotic ribosomal protein P1/P2 family.</text>
</comment>
<name>A0A915ZDG7_9GLOM</name>
<feature type="compositionally biased region" description="Basic and acidic residues" evidence="4">
    <location>
        <begin position="103"/>
        <end position="115"/>
    </location>
</feature>
<evidence type="ECO:0000256" key="3">
    <source>
        <dbReference type="ARBA" id="ARBA00023274"/>
    </source>
</evidence>
<dbReference type="AlphaFoldDB" id="A0A915ZDG7"/>
<comment type="caution">
    <text evidence="5">The sequence shown here is derived from an EMBL/GenBank/DDBJ whole genome shotgun (WGS) entry which is preliminary data.</text>
</comment>
<dbReference type="FunFam" id="1.10.10.1410:FF:000001">
    <property type="entry name" value="60S acidic ribosomal protein P1"/>
    <property type="match status" value="1"/>
</dbReference>